<dbReference type="Proteomes" id="UP000310066">
    <property type="component" value="Unassembled WGS sequence"/>
</dbReference>
<dbReference type="GO" id="GO:0090173">
    <property type="term" value="P:regulation of synaptonemal complex assembly"/>
    <property type="evidence" value="ECO:0007669"/>
    <property type="project" value="InterPro"/>
</dbReference>
<gene>
    <name evidence="2" type="ORF">B0A54_10228</name>
</gene>
<evidence type="ECO:0008006" key="4">
    <source>
        <dbReference type="Google" id="ProtNLM"/>
    </source>
</evidence>
<protein>
    <recommendedName>
        <fullName evidence="4">Protein ZIP4 homolog</fullName>
    </recommendedName>
</protein>
<reference evidence="2 3" key="1">
    <citation type="submission" date="2017-03" db="EMBL/GenBank/DDBJ databases">
        <title>Genomes of endolithic fungi from Antarctica.</title>
        <authorList>
            <person name="Coleine C."/>
            <person name="Masonjones S."/>
            <person name="Stajich J.E."/>
        </authorList>
    </citation>
    <scope>NUCLEOTIDE SEQUENCE [LARGE SCALE GENOMIC DNA]</scope>
    <source>
        <strain evidence="2 3">CCFEE 5311</strain>
    </source>
</reference>
<dbReference type="Pfam" id="PF08631">
    <property type="entry name" value="SPO22"/>
    <property type="match status" value="1"/>
</dbReference>
<name>A0A4U0UUZ3_9PEZI</name>
<evidence type="ECO:0000313" key="3">
    <source>
        <dbReference type="Proteomes" id="UP000310066"/>
    </source>
</evidence>
<comment type="caution">
    <text evidence="2">The sequence shown here is derived from an EMBL/GenBank/DDBJ whole genome shotgun (WGS) entry which is preliminary data.</text>
</comment>
<dbReference type="InterPro" id="IPR039057">
    <property type="entry name" value="Spo22/ZIP4"/>
</dbReference>
<keyword evidence="1" id="KW-0469">Meiosis</keyword>
<dbReference type="AlphaFoldDB" id="A0A4U0UUZ3"/>
<dbReference type="GO" id="GO:0051321">
    <property type="term" value="P:meiotic cell cycle"/>
    <property type="evidence" value="ECO:0007669"/>
    <property type="project" value="UniProtKB-KW"/>
</dbReference>
<organism evidence="2 3">
    <name type="scientific">Friedmanniomyces endolithicus</name>
    <dbReference type="NCBI Taxonomy" id="329885"/>
    <lineage>
        <taxon>Eukaryota</taxon>
        <taxon>Fungi</taxon>
        <taxon>Dikarya</taxon>
        <taxon>Ascomycota</taxon>
        <taxon>Pezizomycotina</taxon>
        <taxon>Dothideomycetes</taxon>
        <taxon>Dothideomycetidae</taxon>
        <taxon>Mycosphaerellales</taxon>
        <taxon>Teratosphaeriaceae</taxon>
        <taxon>Friedmanniomyces</taxon>
    </lineage>
</organism>
<proteinExistence type="predicted"/>
<sequence>MTEESKTFSLWHVPAARHARKFPDMAPVRPAKNLAIHNNVQQVLDCASKVNRRLRDRGSLSESLEAEVNDAVKRSLPLQPSTEVAGKSSALDALGSQIWNAATNILRNLENAEGNDRGKQRPQTRLLVLLRVFGFFLIDAAHHTSTRRTGDHDQRVRTFKIALKACRFSLDHGEFELALKVLERCSEYASTADEHFPIVRISDAVHSDDANHQLVLKQLVAEYYLLRLTYAWKTDRLDLADHFFTKLNLHELAGSVVLAEKAADLFHEAAKSVARKKLWDPAIKWCERAVSALDACEIEDLSHDAPELRLGITATWIEALLTGGTGDFRRRALNLIEQLETAYGMSNRVAVSLMRFQILTASKPVDLAQVDAVIAQMTRQAVLTDKSFKTIMQTMNRLRRIDLHSTLVGLTDFITTRLLPDCVPDEAADERRFDRLERAIVTYVMFVTTSDELPTRDTAAGVKFILDEVSHGTKRTLSARATHAAQTLVWKKAGAANVESSDEWCQLLRHAVFDSAGHMNKAKIGRKAIAAALARNDTNAARHTFFELPETSQNESMTRYLIFKVALRDGDYELAIQCLALIAKHAEKDATYLYACVLEAQQSNMRQVAVAALQALSETQPPGVHLPTLLRCTARLLVSELDANNTQDIDRMSEPVVLLFERAAKNAPGLMHGSDAQWRLESQWWSKNAYNLALRLCADIHPEHLIRLLEVCVRFLDRCPPEDGPIRPDNVQKRRMLCHFLAASALIVLGRSEKSSYSLECYIRARGHITTFIACCADWTAANDIAGPAEAQRHAVLARKFEMLKFDLECILKLKQWDQLDTAVTAFLSFPGTDRWDSLADLMIIIHEHARADGATSSATARIHELLQKCINMTWKKDKDIRKMSRWLRLTFSIHLHDANPGFALKVVQQAAGVAQKGYNHQAGVYPLDELCWLATTAFNKSVDCLNTGNTEGAAPWTAAALDLARYADDSGSLHANLTHRREAAEERMRAIGARA</sequence>
<dbReference type="STRING" id="329885.A0A4U0UUZ3"/>
<dbReference type="PANTHER" id="PTHR40375:SF2">
    <property type="entry name" value="SPORULATION-SPECIFIC PROTEIN 22"/>
    <property type="match status" value="1"/>
</dbReference>
<dbReference type="PANTHER" id="PTHR40375">
    <property type="entry name" value="SPORULATION-SPECIFIC PROTEIN 22"/>
    <property type="match status" value="1"/>
</dbReference>
<dbReference type="InterPro" id="IPR013940">
    <property type="entry name" value="Spo22/ZIP4/TEX11"/>
</dbReference>
<evidence type="ECO:0000313" key="2">
    <source>
        <dbReference type="EMBL" id="TKA39878.1"/>
    </source>
</evidence>
<dbReference type="OrthoDB" id="65716at2759"/>
<dbReference type="EMBL" id="NAJP01000036">
    <property type="protein sequence ID" value="TKA39878.1"/>
    <property type="molecule type" value="Genomic_DNA"/>
</dbReference>
<evidence type="ECO:0000256" key="1">
    <source>
        <dbReference type="ARBA" id="ARBA00023254"/>
    </source>
</evidence>
<accession>A0A4U0UUZ3</accession>